<evidence type="ECO:0008006" key="7">
    <source>
        <dbReference type="Google" id="ProtNLM"/>
    </source>
</evidence>
<organism evidence="5 6">
    <name type="scientific">Pestalotiopsis fici (strain W106-1 / CGMCC3.15140)</name>
    <dbReference type="NCBI Taxonomy" id="1229662"/>
    <lineage>
        <taxon>Eukaryota</taxon>
        <taxon>Fungi</taxon>
        <taxon>Dikarya</taxon>
        <taxon>Ascomycota</taxon>
        <taxon>Pezizomycotina</taxon>
        <taxon>Sordariomycetes</taxon>
        <taxon>Xylariomycetidae</taxon>
        <taxon>Amphisphaeriales</taxon>
        <taxon>Sporocadaceae</taxon>
        <taxon>Pestalotiopsis</taxon>
    </lineage>
</organism>
<evidence type="ECO:0000259" key="4">
    <source>
        <dbReference type="Pfam" id="PF10363"/>
    </source>
</evidence>
<feature type="region of interest" description="Disordered" evidence="2">
    <location>
        <begin position="670"/>
        <end position="724"/>
    </location>
</feature>
<dbReference type="KEGG" id="pfy:PFICI_08512"/>
<dbReference type="InterPro" id="IPR019451">
    <property type="entry name" value="Rtp1_C1"/>
</dbReference>
<dbReference type="PANTHER" id="PTHR20959">
    <property type="entry name" value="TRANSPORT AND GOLGI ORGANIZATION PROTEIN 6 FAMILY MEMBER"/>
    <property type="match status" value="1"/>
</dbReference>
<evidence type="ECO:0000256" key="2">
    <source>
        <dbReference type="SAM" id="MobiDB-lite"/>
    </source>
</evidence>
<dbReference type="Proteomes" id="UP000030651">
    <property type="component" value="Unassembled WGS sequence"/>
</dbReference>
<evidence type="ECO:0000313" key="5">
    <source>
        <dbReference type="EMBL" id="ETS78659.1"/>
    </source>
</evidence>
<dbReference type="GeneID" id="19273525"/>
<reference evidence="6" key="1">
    <citation type="journal article" date="2015" name="BMC Genomics">
        <title>Genomic and transcriptomic analysis of the endophytic fungus Pestalotiopsis fici reveals its lifestyle and high potential for synthesis of natural products.</title>
        <authorList>
            <person name="Wang X."/>
            <person name="Zhang X."/>
            <person name="Liu L."/>
            <person name="Xiang M."/>
            <person name="Wang W."/>
            <person name="Sun X."/>
            <person name="Che Y."/>
            <person name="Guo L."/>
            <person name="Liu G."/>
            <person name="Guo L."/>
            <person name="Wang C."/>
            <person name="Yin W.B."/>
            <person name="Stadler M."/>
            <person name="Zhang X."/>
            <person name="Liu X."/>
        </authorList>
    </citation>
    <scope>NUCLEOTIDE SEQUENCE [LARGE SCALE GENOMIC DNA]</scope>
    <source>
        <strain evidence="6">W106-1 / CGMCC3.15140</strain>
    </source>
</reference>
<protein>
    <recommendedName>
        <fullName evidence="7">RNA polymerase II assembly factor Rtp1 C-terminal domain-containing protein</fullName>
    </recommendedName>
</protein>
<dbReference type="Pfam" id="PF10304">
    <property type="entry name" value="RTP1_C2"/>
    <property type="match status" value="1"/>
</dbReference>
<dbReference type="InterPro" id="IPR039600">
    <property type="entry name" value="TANGO6/Rtp1"/>
</dbReference>
<evidence type="ECO:0000256" key="1">
    <source>
        <dbReference type="ARBA" id="ARBA00005724"/>
    </source>
</evidence>
<evidence type="ECO:0000259" key="3">
    <source>
        <dbReference type="Pfam" id="PF10304"/>
    </source>
</evidence>
<dbReference type="InParanoid" id="W3WXY7"/>
<feature type="compositionally biased region" description="Basic and acidic residues" evidence="2">
    <location>
        <begin position="676"/>
        <end position="697"/>
    </location>
</feature>
<dbReference type="RefSeq" id="XP_007835284.1">
    <property type="nucleotide sequence ID" value="XM_007837093.1"/>
</dbReference>
<feature type="domain" description="RNA polymerase II assembly factor Rtp1 C-terminal" evidence="3">
    <location>
        <begin position="826"/>
        <end position="856"/>
    </location>
</feature>
<proteinExistence type="inferred from homology"/>
<dbReference type="GO" id="GO:0009306">
    <property type="term" value="P:protein secretion"/>
    <property type="evidence" value="ECO:0007669"/>
    <property type="project" value="TreeGrafter"/>
</dbReference>
<name>W3WXY7_PESFW</name>
<keyword evidence="6" id="KW-1185">Reference proteome</keyword>
<feature type="compositionally biased region" description="Basic and acidic residues" evidence="2">
    <location>
        <begin position="712"/>
        <end position="724"/>
    </location>
</feature>
<sequence length="903" mass="99118">MNNLAGTQGALQSSLETIGTKAFNPDSEEASRGEAQREFGNLISSTGTTSLIAALNALIKPNRVPRWLALRFMDVLTLLPQRPDGVRATLEFIFSTHPSSTVKASEAAGPQKQGANITMEAMKMAANLLATPPAGVTPEQWFPGIAPQLLALLDGAEGPDLVKVAAYVIGFGILGRRQFGAPGTPGWRSFAEPMLAAINPSLSSDKAAHETMIFTAGPDDIVDLQKETIIRQPVHLALALKRLTSQLNSHPNPGLTTRLLSPLVKPLWTLSSWPEADLETRETICSPARNLLSIYFKIAGQAEKYLNLVDFLLYNGDTLSENWVWRYSQQEPQICVVRARGSVANAVVELDWESLGPKAVSFVEILQCAASDTDISTVFLTLFRRSFAKQLTTQQDVVMKVDEDEEKEDPVKRIIESQVLQVMMDRIPDKLVADSKGLLELASQVLADFEASSENAESVAVALSLLNIVITTPNFQRSDMNKDVLNSIESSLERISQAGHPDISQTAKNLRLLLTYRDEIEDPLERTTAPTDRQIEDRKTYSLAMSYITQLDSPPPVRAEGLNLISGLIKANSSVVDIQGILVLCSSLLGQEDDYMNVRVMKLFVQLSEKHPKSVLKELLEHYVDADERANVDTRLRFGESILQVVQRLGDMFSGDAAIQVGESMLSIAGRRGHRAKTEAKQNREQRLREQKQKAAEKAWGGDVPDLSELQEEGKGQTEEEKARDDVLAQILQGWESKRGSEDIRIRASALSVFLVGMETNIAGYGSTLVEASVDLCLNILTIETEMETAILRRAAIVLILTFVKALADAREAGKRLGFGLTDASREEITRILDYVAGTDTDGLVRQHASDVAESLRNWQMTSMLPEMRAPPAGLETLAGLNLGRPDLPATAPAVRPRIEEIE</sequence>
<dbReference type="Pfam" id="PF10363">
    <property type="entry name" value="RTP1_C1"/>
    <property type="match status" value="1"/>
</dbReference>
<dbReference type="eggNOG" id="ENOG502SDA6">
    <property type="taxonomic scope" value="Eukaryota"/>
</dbReference>
<dbReference type="AlphaFoldDB" id="W3WXY7"/>
<dbReference type="SUPFAM" id="SSF48371">
    <property type="entry name" value="ARM repeat"/>
    <property type="match status" value="1"/>
</dbReference>
<dbReference type="OrthoDB" id="39591at2759"/>
<dbReference type="OMA" id="KRAYGAP"/>
<accession>W3WXY7</accession>
<dbReference type="HOGENOM" id="CLU_006300_0_0_1"/>
<dbReference type="EMBL" id="KI912114">
    <property type="protein sequence ID" value="ETS78659.1"/>
    <property type="molecule type" value="Genomic_DNA"/>
</dbReference>
<dbReference type="PANTHER" id="PTHR20959:SF1">
    <property type="entry name" value="TRANSPORT AND GOLGI ORGANIZATION PROTEIN 6 HOMOLOG"/>
    <property type="match status" value="1"/>
</dbReference>
<evidence type="ECO:0000313" key="6">
    <source>
        <dbReference type="Proteomes" id="UP000030651"/>
    </source>
</evidence>
<feature type="domain" description="RNA polymerase II assembly factor Rtp1 C-terminal" evidence="4">
    <location>
        <begin position="552"/>
        <end position="652"/>
    </location>
</feature>
<dbReference type="InterPro" id="IPR016024">
    <property type="entry name" value="ARM-type_fold"/>
</dbReference>
<gene>
    <name evidence="5" type="ORF">PFICI_08512</name>
</gene>
<dbReference type="InterPro" id="IPR019414">
    <property type="entry name" value="Rtp1_C2"/>
</dbReference>
<dbReference type="STRING" id="1229662.W3WXY7"/>
<comment type="similarity">
    <text evidence="1">Belongs to the Tango6 family.</text>
</comment>